<dbReference type="GO" id="GO:0016787">
    <property type="term" value="F:hydrolase activity"/>
    <property type="evidence" value="ECO:0007669"/>
    <property type="project" value="UniProtKB-KW"/>
</dbReference>
<dbReference type="KEGG" id="mtea:DK419_25485"/>
<dbReference type="PANTHER" id="PTHR43798">
    <property type="entry name" value="MONOACYLGLYCEROL LIPASE"/>
    <property type="match status" value="1"/>
</dbReference>
<feature type="signal peptide" evidence="2">
    <location>
        <begin position="1"/>
        <end position="37"/>
    </location>
</feature>
<dbReference type="SUPFAM" id="SSF53474">
    <property type="entry name" value="alpha/beta-Hydrolases"/>
    <property type="match status" value="1"/>
</dbReference>
<dbReference type="Gene3D" id="3.40.50.1820">
    <property type="entry name" value="alpha/beta hydrolase"/>
    <property type="match status" value="1"/>
</dbReference>
<keyword evidence="4" id="KW-0378">Hydrolase</keyword>
<feature type="compositionally biased region" description="Low complexity" evidence="1">
    <location>
        <begin position="40"/>
        <end position="49"/>
    </location>
</feature>
<dbReference type="Pfam" id="PF00561">
    <property type="entry name" value="Abhydrolase_1"/>
    <property type="match status" value="1"/>
</dbReference>
<evidence type="ECO:0000256" key="2">
    <source>
        <dbReference type="SAM" id="SignalP"/>
    </source>
</evidence>
<accession>A0A2U8WSK7</accession>
<feature type="region of interest" description="Disordered" evidence="1">
    <location>
        <begin position="34"/>
        <end position="59"/>
    </location>
</feature>
<dbReference type="InterPro" id="IPR000073">
    <property type="entry name" value="AB_hydrolase_1"/>
</dbReference>
<feature type="chain" id="PRO_5016150023" evidence="2">
    <location>
        <begin position="38"/>
        <end position="377"/>
    </location>
</feature>
<reference evidence="4 5" key="1">
    <citation type="submission" date="2018-05" db="EMBL/GenBank/DDBJ databases">
        <title>Complete Genome Sequence of Methylobacterium sp. 17Sr1-28.</title>
        <authorList>
            <person name="Srinivasan S."/>
        </authorList>
    </citation>
    <scope>NUCLEOTIDE SEQUENCE [LARGE SCALE GENOMIC DNA]</scope>
    <source>
        <strain evidence="4 5">17Sr1-28</strain>
    </source>
</reference>
<dbReference type="InterPro" id="IPR006311">
    <property type="entry name" value="TAT_signal"/>
</dbReference>
<evidence type="ECO:0000313" key="4">
    <source>
        <dbReference type="EMBL" id="AWN49285.1"/>
    </source>
</evidence>
<dbReference type="PANTHER" id="PTHR43798:SF33">
    <property type="entry name" value="HYDROLASE, PUTATIVE (AFU_ORTHOLOGUE AFUA_2G14860)-RELATED"/>
    <property type="match status" value="1"/>
</dbReference>
<keyword evidence="2" id="KW-0732">Signal</keyword>
<dbReference type="AlphaFoldDB" id="A0A2U8WSK7"/>
<dbReference type="GO" id="GO:0016020">
    <property type="term" value="C:membrane"/>
    <property type="evidence" value="ECO:0007669"/>
    <property type="project" value="TreeGrafter"/>
</dbReference>
<sequence>MTRSSRPPSGPGRMPRRLVLGGLAGVAAASAAGGAGAQTGAGLPAAAARPAPPRLETEEFRLPGPEDGVSVYVRNKRPAGTDRFAADRILLYVHGATYPASTAFDLPLSGLSMMDYLAGLGFDVYLVDLPGYGLSGRPAAMSRPAAEGKPFMRTKDAAALVGQVVDFIRRRRGVDKIDLMGWSWGTSTMGLYTSTHNDTVNRLVLYAPQWLSRTPSLIGADGGALGAYRSVSRDSARARWLKGVPEDKQAALIPPGWFEQWADATFATDAAGAAQSPPVLRAPNGVVVDSQDYWQAGKPLYDPGEIRVPTLVIHAEWDADLPSYQAQEYFARLARAPYKRFVELGEGTHTVMMEKNRMQFFREVAAFLTEADPQALN</sequence>
<feature type="domain" description="AB hydrolase-1" evidence="3">
    <location>
        <begin position="104"/>
        <end position="355"/>
    </location>
</feature>
<evidence type="ECO:0000256" key="1">
    <source>
        <dbReference type="SAM" id="MobiDB-lite"/>
    </source>
</evidence>
<dbReference type="InterPro" id="IPR029058">
    <property type="entry name" value="AB_hydrolase_fold"/>
</dbReference>
<organism evidence="4 5">
    <name type="scientific">Methylobacterium terrae</name>
    <dbReference type="NCBI Taxonomy" id="2202827"/>
    <lineage>
        <taxon>Bacteria</taxon>
        <taxon>Pseudomonadati</taxon>
        <taxon>Pseudomonadota</taxon>
        <taxon>Alphaproteobacteria</taxon>
        <taxon>Hyphomicrobiales</taxon>
        <taxon>Methylobacteriaceae</taxon>
        <taxon>Methylobacterium</taxon>
    </lineage>
</organism>
<evidence type="ECO:0000313" key="5">
    <source>
        <dbReference type="Proteomes" id="UP000245444"/>
    </source>
</evidence>
<evidence type="ECO:0000259" key="3">
    <source>
        <dbReference type="Pfam" id="PF00561"/>
    </source>
</evidence>
<dbReference type="Proteomes" id="UP000245444">
    <property type="component" value="Chromosome"/>
</dbReference>
<dbReference type="InterPro" id="IPR050266">
    <property type="entry name" value="AB_hydrolase_sf"/>
</dbReference>
<name>A0A2U8WSK7_9HYPH</name>
<proteinExistence type="predicted"/>
<dbReference type="RefSeq" id="WP_109961557.1">
    <property type="nucleotide sequence ID" value="NZ_CP029553.1"/>
</dbReference>
<dbReference type="EMBL" id="CP029553">
    <property type="protein sequence ID" value="AWN49285.1"/>
    <property type="molecule type" value="Genomic_DNA"/>
</dbReference>
<keyword evidence="5" id="KW-1185">Reference proteome</keyword>
<protein>
    <submittedName>
        <fullName evidence="4">Alpha/beta hydrolase</fullName>
    </submittedName>
</protein>
<gene>
    <name evidence="4" type="ORF">DK419_25485</name>
</gene>
<dbReference type="OrthoDB" id="5492442at2"/>
<dbReference type="PROSITE" id="PS51318">
    <property type="entry name" value="TAT"/>
    <property type="match status" value="1"/>
</dbReference>